<name>A0A319CTX0_9EURO</name>
<accession>A0A319CTX0</accession>
<keyword evidence="1" id="KW-0472">Membrane</keyword>
<evidence type="ECO:0000313" key="3">
    <source>
        <dbReference type="Proteomes" id="UP000247810"/>
    </source>
</evidence>
<sequence>MSFFFFSLPFHVAFNCLAWGGIFFSSYSASYRLFSPCDLFSFSFCMLFSYGWVGETFMAGCVVSGFFIRGSELPYLIYLRCAAPQRTALYCTAWLWAGLTDRTDRTGLIGAGRTGWTGRTDRLGWRNGG</sequence>
<keyword evidence="1" id="KW-1133">Transmembrane helix</keyword>
<feature type="transmembrane region" description="Helical" evidence="1">
    <location>
        <begin position="42"/>
        <end position="68"/>
    </location>
</feature>
<dbReference type="VEuPathDB" id="FungiDB:BO71DRAFT_147135"/>
<protein>
    <submittedName>
        <fullName evidence="2">Uncharacterized protein</fullName>
    </submittedName>
</protein>
<organism evidence="2 3">
    <name type="scientific">Aspergillus ellipticus CBS 707.79</name>
    <dbReference type="NCBI Taxonomy" id="1448320"/>
    <lineage>
        <taxon>Eukaryota</taxon>
        <taxon>Fungi</taxon>
        <taxon>Dikarya</taxon>
        <taxon>Ascomycota</taxon>
        <taxon>Pezizomycotina</taxon>
        <taxon>Eurotiomycetes</taxon>
        <taxon>Eurotiomycetidae</taxon>
        <taxon>Eurotiales</taxon>
        <taxon>Aspergillaceae</taxon>
        <taxon>Aspergillus</taxon>
        <taxon>Aspergillus subgen. Circumdati</taxon>
    </lineage>
</organism>
<evidence type="ECO:0000256" key="1">
    <source>
        <dbReference type="SAM" id="Phobius"/>
    </source>
</evidence>
<evidence type="ECO:0000313" key="2">
    <source>
        <dbReference type="EMBL" id="PYH88190.1"/>
    </source>
</evidence>
<reference evidence="2 3" key="1">
    <citation type="submission" date="2018-02" db="EMBL/GenBank/DDBJ databases">
        <title>The genomes of Aspergillus section Nigri reveals drivers in fungal speciation.</title>
        <authorList>
            <consortium name="DOE Joint Genome Institute"/>
            <person name="Vesth T.C."/>
            <person name="Nybo J."/>
            <person name="Theobald S."/>
            <person name="Brandl J."/>
            <person name="Frisvad J.C."/>
            <person name="Nielsen K.F."/>
            <person name="Lyhne E.K."/>
            <person name="Kogle M.E."/>
            <person name="Kuo A."/>
            <person name="Riley R."/>
            <person name="Clum A."/>
            <person name="Nolan M."/>
            <person name="Lipzen A."/>
            <person name="Salamov A."/>
            <person name="Henrissat B."/>
            <person name="Wiebenga A."/>
            <person name="De vries R.P."/>
            <person name="Grigoriev I.V."/>
            <person name="Mortensen U.H."/>
            <person name="Andersen M.R."/>
            <person name="Baker S.E."/>
        </authorList>
    </citation>
    <scope>NUCLEOTIDE SEQUENCE [LARGE SCALE GENOMIC DNA]</scope>
    <source>
        <strain evidence="2 3">CBS 707.79</strain>
    </source>
</reference>
<proteinExistence type="predicted"/>
<keyword evidence="3" id="KW-1185">Reference proteome</keyword>
<keyword evidence="1" id="KW-0812">Transmembrane</keyword>
<dbReference type="AlphaFoldDB" id="A0A319CTX0"/>
<dbReference type="EMBL" id="KZ826117">
    <property type="protein sequence ID" value="PYH88190.1"/>
    <property type="molecule type" value="Genomic_DNA"/>
</dbReference>
<dbReference type="Proteomes" id="UP000247810">
    <property type="component" value="Unassembled WGS sequence"/>
</dbReference>
<gene>
    <name evidence="2" type="ORF">BO71DRAFT_147135</name>
</gene>